<accession>A0A9N9AYZ8</accession>
<sequence length="103" mass="11058">NNSVGQCYQVSFDATGAAPGSILVTNIDLIDTNGNIIQTQWVGGIDPTRQAFTPNFNLNLGMNPVIGYYAFQITASVRGQTCLRNSAVFKGIYNSNSPVVRCP</sequence>
<gene>
    <name evidence="1" type="ORF">AGERDE_LOCUS6368</name>
</gene>
<comment type="caution">
    <text evidence="1">The sequence shown here is derived from an EMBL/GenBank/DDBJ whole genome shotgun (WGS) entry which is preliminary data.</text>
</comment>
<evidence type="ECO:0000313" key="2">
    <source>
        <dbReference type="Proteomes" id="UP000789831"/>
    </source>
</evidence>
<dbReference type="OrthoDB" id="10369548at2759"/>
<proteinExistence type="predicted"/>
<organism evidence="1 2">
    <name type="scientific">Ambispora gerdemannii</name>
    <dbReference type="NCBI Taxonomy" id="144530"/>
    <lineage>
        <taxon>Eukaryota</taxon>
        <taxon>Fungi</taxon>
        <taxon>Fungi incertae sedis</taxon>
        <taxon>Mucoromycota</taxon>
        <taxon>Glomeromycotina</taxon>
        <taxon>Glomeromycetes</taxon>
        <taxon>Archaeosporales</taxon>
        <taxon>Ambisporaceae</taxon>
        <taxon>Ambispora</taxon>
    </lineage>
</organism>
<dbReference type="Proteomes" id="UP000789831">
    <property type="component" value="Unassembled WGS sequence"/>
</dbReference>
<reference evidence="1" key="1">
    <citation type="submission" date="2021-06" db="EMBL/GenBank/DDBJ databases">
        <authorList>
            <person name="Kallberg Y."/>
            <person name="Tangrot J."/>
            <person name="Rosling A."/>
        </authorList>
    </citation>
    <scope>NUCLEOTIDE SEQUENCE</scope>
    <source>
        <strain evidence="1">MT106</strain>
    </source>
</reference>
<evidence type="ECO:0000313" key="1">
    <source>
        <dbReference type="EMBL" id="CAG8544844.1"/>
    </source>
</evidence>
<feature type="non-terminal residue" evidence="1">
    <location>
        <position position="1"/>
    </location>
</feature>
<dbReference type="AlphaFoldDB" id="A0A9N9AYZ8"/>
<keyword evidence="2" id="KW-1185">Reference proteome</keyword>
<name>A0A9N9AYZ8_9GLOM</name>
<protein>
    <submittedName>
        <fullName evidence="1">738_t:CDS:1</fullName>
    </submittedName>
</protein>
<dbReference type="EMBL" id="CAJVPL010000980">
    <property type="protein sequence ID" value="CAG8544844.1"/>
    <property type="molecule type" value="Genomic_DNA"/>
</dbReference>